<dbReference type="InterPro" id="IPR008920">
    <property type="entry name" value="TF_FadR/GntR_C"/>
</dbReference>
<organism evidence="6 7">
    <name type="scientific">Streptosporangium album</name>
    <dbReference type="NCBI Taxonomy" id="47479"/>
    <lineage>
        <taxon>Bacteria</taxon>
        <taxon>Bacillati</taxon>
        <taxon>Actinomycetota</taxon>
        <taxon>Actinomycetes</taxon>
        <taxon>Streptosporangiales</taxon>
        <taxon>Streptosporangiaceae</taxon>
        <taxon>Streptosporangium</taxon>
    </lineage>
</organism>
<keyword evidence="1" id="KW-0805">Transcription regulation</keyword>
<dbReference type="PRINTS" id="PR00035">
    <property type="entry name" value="HTHGNTR"/>
</dbReference>
<dbReference type="EMBL" id="JACHJU010000001">
    <property type="protein sequence ID" value="MBB4936469.1"/>
    <property type="molecule type" value="Genomic_DNA"/>
</dbReference>
<keyword evidence="2 6" id="KW-0238">DNA-binding</keyword>
<dbReference type="Gene3D" id="1.10.10.10">
    <property type="entry name" value="Winged helix-like DNA-binding domain superfamily/Winged helix DNA-binding domain"/>
    <property type="match status" value="1"/>
</dbReference>
<evidence type="ECO:0000313" key="6">
    <source>
        <dbReference type="EMBL" id="MBB4936469.1"/>
    </source>
</evidence>
<reference evidence="6 7" key="1">
    <citation type="submission" date="2020-08" db="EMBL/GenBank/DDBJ databases">
        <title>Sequencing the genomes of 1000 actinobacteria strains.</title>
        <authorList>
            <person name="Klenk H.-P."/>
        </authorList>
    </citation>
    <scope>NUCLEOTIDE SEQUENCE [LARGE SCALE GENOMIC DNA]</scope>
    <source>
        <strain evidence="6 7">DSM 43023</strain>
    </source>
</reference>
<dbReference type="SMART" id="SM00895">
    <property type="entry name" value="FCD"/>
    <property type="match status" value="1"/>
</dbReference>
<dbReference type="Proteomes" id="UP000534286">
    <property type="component" value="Unassembled WGS sequence"/>
</dbReference>
<dbReference type="RefSeq" id="WP_246465952.1">
    <property type="nucleotide sequence ID" value="NZ_BAABEK010000021.1"/>
</dbReference>
<evidence type="ECO:0000313" key="7">
    <source>
        <dbReference type="Proteomes" id="UP000534286"/>
    </source>
</evidence>
<feature type="domain" description="HTH gntR-type" evidence="5">
    <location>
        <begin position="10"/>
        <end position="82"/>
    </location>
</feature>
<evidence type="ECO:0000256" key="4">
    <source>
        <dbReference type="SAM" id="MobiDB-lite"/>
    </source>
</evidence>
<feature type="region of interest" description="Disordered" evidence="4">
    <location>
        <begin position="224"/>
        <end position="283"/>
    </location>
</feature>
<dbReference type="CDD" id="cd07377">
    <property type="entry name" value="WHTH_GntR"/>
    <property type="match status" value="1"/>
</dbReference>
<sequence>MSGWQPVRRTRAFEDVIARIEERIAGDGLTVGDRLPGERQLAEQLQVSRSSVREAMRVLETLGVVSSQAGRGPDAGAVLISRPAGALTDLLRLHLGLSSLSLEEVIDARLMIEQWSAARAAVQGADLSVLGGALERMDHAATAEDFVEHDTAFHVAIAEASGNRLIAAMMRSLRDSVRRYAIEAVERLGDTSGLRADHHRIHRAIASGDHVEASAAVATHLRRAYPDISPTSTPSATPRSSGAEDRGRPEDRAGSEDRAVSEGEGRHEERRRCDERGRPDGVG</sequence>
<feature type="compositionally biased region" description="Basic and acidic residues" evidence="4">
    <location>
        <begin position="242"/>
        <end position="283"/>
    </location>
</feature>
<keyword evidence="3" id="KW-0804">Transcription</keyword>
<evidence type="ECO:0000259" key="5">
    <source>
        <dbReference type="PROSITE" id="PS50949"/>
    </source>
</evidence>
<keyword evidence="7" id="KW-1185">Reference proteome</keyword>
<dbReference type="PROSITE" id="PS50949">
    <property type="entry name" value="HTH_GNTR"/>
    <property type="match status" value="1"/>
</dbReference>
<gene>
    <name evidence="6" type="ORF">FHR32_000774</name>
</gene>
<proteinExistence type="predicted"/>
<dbReference type="InterPro" id="IPR036388">
    <property type="entry name" value="WH-like_DNA-bd_sf"/>
</dbReference>
<dbReference type="InterPro" id="IPR000524">
    <property type="entry name" value="Tscrpt_reg_HTH_GntR"/>
</dbReference>
<dbReference type="InterPro" id="IPR011711">
    <property type="entry name" value="GntR_C"/>
</dbReference>
<dbReference type="Gene3D" id="1.20.120.530">
    <property type="entry name" value="GntR ligand-binding domain-like"/>
    <property type="match status" value="1"/>
</dbReference>
<dbReference type="Pfam" id="PF00392">
    <property type="entry name" value="GntR"/>
    <property type="match status" value="1"/>
</dbReference>
<dbReference type="PANTHER" id="PTHR43537">
    <property type="entry name" value="TRANSCRIPTIONAL REGULATOR, GNTR FAMILY"/>
    <property type="match status" value="1"/>
</dbReference>
<dbReference type="PANTHER" id="PTHR43537:SF5">
    <property type="entry name" value="UXU OPERON TRANSCRIPTIONAL REGULATOR"/>
    <property type="match status" value="1"/>
</dbReference>
<dbReference type="GO" id="GO:0003677">
    <property type="term" value="F:DNA binding"/>
    <property type="evidence" value="ECO:0007669"/>
    <property type="project" value="UniProtKB-KW"/>
</dbReference>
<dbReference type="AlphaFoldDB" id="A0A7W7RQR6"/>
<dbReference type="SMART" id="SM00345">
    <property type="entry name" value="HTH_GNTR"/>
    <property type="match status" value="1"/>
</dbReference>
<dbReference type="GO" id="GO:0003700">
    <property type="term" value="F:DNA-binding transcription factor activity"/>
    <property type="evidence" value="ECO:0007669"/>
    <property type="project" value="InterPro"/>
</dbReference>
<accession>A0A7W7RQR6</accession>
<comment type="caution">
    <text evidence="6">The sequence shown here is derived from an EMBL/GenBank/DDBJ whole genome shotgun (WGS) entry which is preliminary data.</text>
</comment>
<dbReference type="SUPFAM" id="SSF46785">
    <property type="entry name" value="Winged helix' DNA-binding domain"/>
    <property type="match status" value="1"/>
</dbReference>
<evidence type="ECO:0000256" key="2">
    <source>
        <dbReference type="ARBA" id="ARBA00023125"/>
    </source>
</evidence>
<dbReference type="InterPro" id="IPR036390">
    <property type="entry name" value="WH_DNA-bd_sf"/>
</dbReference>
<name>A0A7W7RQR6_9ACTN</name>
<dbReference type="SUPFAM" id="SSF48008">
    <property type="entry name" value="GntR ligand-binding domain-like"/>
    <property type="match status" value="1"/>
</dbReference>
<feature type="compositionally biased region" description="Low complexity" evidence="4">
    <location>
        <begin position="229"/>
        <end position="241"/>
    </location>
</feature>
<protein>
    <submittedName>
        <fullName evidence="6">DNA-binding FadR family transcriptional regulator</fullName>
    </submittedName>
</protein>
<evidence type="ECO:0000256" key="3">
    <source>
        <dbReference type="ARBA" id="ARBA00023163"/>
    </source>
</evidence>
<dbReference type="Pfam" id="PF07729">
    <property type="entry name" value="FCD"/>
    <property type="match status" value="1"/>
</dbReference>
<evidence type="ECO:0000256" key="1">
    <source>
        <dbReference type="ARBA" id="ARBA00023015"/>
    </source>
</evidence>